<dbReference type="AlphaFoldDB" id="A0A3P8ZH02"/>
<reference evidence="7" key="1">
    <citation type="journal article" date="2014" name="PLoS ONE">
        <title>The genome and linkage map of the northern pike (Esox lucius): conserved synteny revealed between the salmonid sister group and the Neoteleostei.</title>
        <authorList>
            <person name="Rondeau E.B."/>
            <person name="Minkley D.R."/>
            <person name="Leong J.S."/>
            <person name="Messmer A.M."/>
            <person name="Jantzen J.R."/>
            <person name="von Schalburg K.R."/>
            <person name="Lemon C."/>
            <person name="Bird N.H."/>
            <person name="Koop B.F."/>
        </authorList>
    </citation>
    <scope>NUCLEOTIDE SEQUENCE</scope>
</reference>
<dbReference type="OMA" id="IEADCIR"/>
<accession>A0A3P8ZH02</accession>
<dbReference type="PROSITE" id="PS51716">
    <property type="entry name" value="G_IRG"/>
    <property type="match status" value="1"/>
</dbReference>
<keyword evidence="4" id="KW-0342">GTP-binding</keyword>
<dbReference type="OrthoDB" id="422720at2759"/>
<evidence type="ECO:0000256" key="3">
    <source>
        <dbReference type="ARBA" id="ARBA00022801"/>
    </source>
</evidence>
<dbReference type="PANTHER" id="PTHR32341">
    <property type="entry name" value="INTERFERON-INDUCIBLE GTPASE"/>
    <property type="match status" value="1"/>
</dbReference>
<dbReference type="FunFam" id="3.40.50.300:FF:000541">
    <property type="entry name" value="Immunity related GTPase M"/>
    <property type="match status" value="1"/>
</dbReference>
<keyword evidence="3" id="KW-0378">Hydrolase</keyword>
<dbReference type="Gene3D" id="3.40.50.300">
    <property type="entry name" value="P-loop containing nucleotide triphosphate hydrolases"/>
    <property type="match status" value="1"/>
</dbReference>
<dbReference type="InterPro" id="IPR030385">
    <property type="entry name" value="G_IRG_dom"/>
</dbReference>
<name>A0A3P8ZH02_ESOLU</name>
<dbReference type="Proteomes" id="UP000265140">
    <property type="component" value="Chromosome 16"/>
</dbReference>
<evidence type="ECO:0000256" key="4">
    <source>
        <dbReference type="ARBA" id="ARBA00023134"/>
    </source>
</evidence>
<evidence type="ECO:0000256" key="2">
    <source>
        <dbReference type="ARBA" id="ARBA00022741"/>
    </source>
</evidence>
<evidence type="ECO:0000313" key="7">
    <source>
        <dbReference type="Proteomes" id="UP000265140"/>
    </source>
</evidence>
<feature type="domain" description="IRG-type G" evidence="5">
    <location>
        <begin position="41"/>
        <end position="224"/>
    </location>
</feature>
<dbReference type="GeneTree" id="ENSGT00950000183007"/>
<comment type="similarity">
    <text evidence="1">Belongs to the TRAFAC class dynamin-like GTPase superfamily. IRG family.</text>
</comment>
<dbReference type="Ensembl" id="ENSELUT00000015583.3">
    <property type="protein sequence ID" value="ENSELUP00000027572.2"/>
    <property type="gene ID" value="ENSELUG00000031960.2"/>
</dbReference>
<organism evidence="6 7">
    <name type="scientific">Esox lucius</name>
    <name type="common">Northern pike</name>
    <dbReference type="NCBI Taxonomy" id="8010"/>
    <lineage>
        <taxon>Eukaryota</taxon>
        <taxon>Metazoa</taxon>
        <taxon>Chordata</taxon>
        <taxon>Craniata</taxon>
        <taxon>Vertebrata</taxon>
        <taxon>Euteleostomi</taxon>
        <taxon>Actinopterygii</taxon>
        <taxon>Neopterygii</taxon>
        <taxon>Teleostei</taxon>
        <taxon>Protacanthopterygii</taxon>
        <taxon>Esociformes</taxon>
        <taxon>Esocidae</taxon>
        <taxon>Esox</taxon>
    </lineage>
</organism>
<keyword evidence="2" id="KW-0547">Nucleotide-binding</keyword>
<dbReference type="GO" id="GO:0003924">
    <property type="term" value="F:GTPase activity"/>
    <property type="evidence" value="ECO:0007669"/>
    <property type="project" value="TreeGrafter"/>
</dbReference>
<dbReference type="SUPFAM" id="SSF52540">
    <property type="entry name" value="P-loop containing nucleoside triphosphate hydrolases"/>
    <property type="match status" value="1"/>
</dbReference>
<keyword evidence="7" id="KW-1185">Reference proteome</keyword>
<proteinExistence type="inferred from homology"/>
<dbReference type="InterPro" id="IPR007743">
    <property type="entry name" value="Immunity-related_GTPase-like"/>
</dbReference>
<evidence type="ECO:0000259" key="5">
    <source>
        <dbReference type="PROSITE" id="PS51716"/>
    </source>
</evidence>
<reference evidence="6" key="4">
    <citation type="submission" date="2025-09" db="UniProtKB">
        <authorList>
            <consortium name="Ensembl"/>
        </authorList>
    </citation>
    <scope>IDENTIFICATION</scope>
</reference>
<evidence type="ECO:0000313" key="6">
    <source>
        <dbReference type="Ensembl" id="ENSELUP00000027572.2"/>
    </source>
</evidence>
<dbReference type="PANTHER" id="PTHR32341:SF17">
    <property type="entry name" value="IRG-TYPE G DOMAIN-CONTAINING PROTEIN"/>
    <property type="match status" value="1"/>
</dbReference>
<sequence length="425" mass="47120">MSRLLTISESEVLEMTSVLQSRLVTEVVSQVQGMLNQLDSATLNIAVTGESGSGKSSFVNAFRGIDADTPQAAPTGVTETTLEAAAYSHPRIPTITLWDLPGIGTPAFQPETYLEQVGLLQYDFFIILAAGRFKEYHVQLAKAISQTGKRFYFIWNKVDSDLDATLRRRRGKGLTENEVLIQIREECEGNLSRAGLEGAKVFLLSCFQMQSFDFPHLQSTIARELEGHKRHVFLLSLPNVSSAVVEEKKTALRGAVWRRAMEACLTAITTRDGSRGVVPLLIDVLRSYQRSFGLDTESLKQLATLTGNSYQVLHESVTSSTGKELSEQKVQHLLSQMATTQQTFASYLEQRVPVLGTVASGGVVFASCYYLLTSALNDLSQDAERVMHVALGIPISESPWWITQIPFGHNQTQNWTLLQRMKLQQ</sequence>
<protein>
    <recommendedName>
        <fullName evidence="5">IRG-type G domain-containing protein</fullName>
    </recommendedName>
</protein>
<reference evidence="6" key="2">
    <citation type="submission" date="2020-02" db="EMBL/GenBank/DDBJ databases">
        <title>Esox lucius (northern pike) genome, fEsoLuc1, primary haplotype.</title>
        <authorList>
            <person name="Myers G."/>
            <person name="Karagic N."/>
            <person name="Meyer A."/>
            <person name="Pippel M."/>
            <person name="Reichard M."/>
            <person name="Winkler S."/>
            <person name="Tracey A."/>
            <person name="Sims Y."/>
            <person name="Howe K."/>
            <person name="Rhie A."/>
            <person name="Formenti G."/>
            <person name="Durbin R."/>
            <person name="Fedrigo O."/>
            <person name="Jarvis E.D."/>
        </authorList>
    </citation>
    <scope>NUCLEOTIDE SEQUENCE [LARGE SCALE GENOMIC DNA]</scope>
</reference>
<reference evidence="6" key="3">
    <citation type="submission" date="2025-08" db="UniProtKB">
        <authorList>
            <consortium name="Ensembl"/>
        </authorList>
    </citation>
    <scope>IDENTIFICATION</scope>
</reference>
<dbReference type="GO" id="GO:0016020">
    <property type="term" value="C:membrane"/>
    <property type="evidence" value="ECO:0007669"/>
    <property type="project" value="InterPro"/>
</dbReference>
<dbReference type="GO" id="GO:0005525">
    <property type="term" value="F:GTP binding"/>
    <property type="evidence" value="ECO:0007669"/>
    <property type="project" value="UniProtKB-KW"/>
</dbReference>
<gene>
    <name evidence="6" type="primary">IRGC</name>
</gene>
<dbReference type="InterPro" id="IPR051515">
    <property type="entry name" value="IRG"/>
</dbReference>
<dbReference type="Bgee" id="ENSELUG00000031960">
    <property type="expression patterns" value="Expressed in stomach and 10 other cell types or tissues"/>
</dbReference>
<dbReference type="InterPro" id="IPR027417">
    <property type="entry name" value="P-loop_NTPase"/>
</dbReference>
<evidence type="ECO:0000256" key="1">
    <source>
        <dbReference type="ARBA" id="ARBA00005429"/>
    </source>
</evidence>
<dbReference type="InParanoid" id="A0A3P8ZH02"/>
<dbReference type="Pfam" id="PF05049">
    <property type="entry name" value="IIGP"/>
    <property type="match status" value="1"/>
</dbReference>